<proteinExistence type="predicted"/>
<dbReference type="InterPro" id="IPR000089">
    <property type="entry name" value="Biotin_lipoyl"/>
</dbReference>
<dbReference type="PANTHER" id="PTHR18866:SF128">
    <property type="entry name" value="UREA AMIDOLYASE"/>
    <property type="match status" value="1"/>
</dbReference>
<dbReference type="AlphaFoldDB" id="A0A9P8KVZ3"/>
<evidence type="ECO:0000313" key="4">
    <source>
        <dbReference type="Proteomes" id="UP000826573"/>
    </source>
</evidence>
<protein>
    <recommendedName>
        <fullName evidence="2">Lipoyl-binding domain-containing protein</fullName>
    </recommendedName>
</protein>
<dbReference type="SUPFAM" id="SSF51230">
    <property type="entry name" value="Single hybrid motif"/>
    <property type="match status" value="1"/>
</dbReference>
<name>A0A9P8KVZ3_9HYPO</name>
<evidence type="ECO:0000256" key="1">
    <source>
        <dbReference type="ARBA" id="ARBA00023267"/>
    </source>
</evidence>
<dbReference type="Proteomes" id="UP000826573">
    <property type="component" value="Unassembled WGS sequence"/>
</dbReference>
<evidence type="ECO:0000259" key="2">
    <source>
        <dbReference type="PROSITE" id="PS50968"/>
    </source>
</evidence>
<reference evidence="3 4" key="1">
    <citation type="submission" date="2021-08" db="EMBL/GenBank/DDBJ databases">
        <title>The highly contiguous genome resource for Trichoderma semiorbis FJ059, a fungal antagonistic to plant pathogens.</title>
        <authorList>
            <person name="Liu T."/>
        </authorList>
    </citation>
    <scope>NUCLEOTIDE SEQUENCE [LARGE SCALE GENOMIC DNA]</scope>
    <source>
        <strain evidence="3 4">FJ059</strain>
    </source>
</reference>
<dbReference type="Gene3D" id="2.40.50.100">
    <property type="match status" value="1"/>
</dbReference>
<accession>A0A9P8KVZ3</accession>
<dbReference type="EMBL" id="JAIMJC010000002">
    <property type="protein sequence ID" value="KAH0528954.1"/>
    <property type="molecule type" value="Genomic_DNA"/>
</dbReference>
<dbReference type="PROSITE" id="PS50968">
    <property type="entry name" value="BIOTINYL_LIPOYL"/>
    <property type="match status" value="1"/>
</dbReference>
<dbReference type="InterPro" id="IPR050856">
    <property type="entry name" value="Biotin_carboxylase_complex"/>
</dbReference>
<gene>
    <name evidence="3" type="ORF">TsFJ059_003764</name>
</gene>
<feature type="domain" description="Lipoyl-binding" evidence="2">
    <location>
        <begin position="53"/>
        <end position="137"/>
    </location>
</feature>
<keyword evidence="1" id="KW-0092">Biotin</keyword>
<comment type="caution">
    <text evidence="3">The sequence shown here is derived from an EMBL/GenBank/DDBJ whole genome shotgun (WGS) entry which is preliminary data.</text>
</comment>
<sequence length="140" mass="15208">MDEYIAKFEAAAKDPAYQAWRKRQVDAAQEVGGHEQRLFDEWTAEKNARINSAATEDDEAGSGNVVSIESPINANVWKVLVKPGDILEKGQTVAVLEAMKMEINIIVDEGQDGAVVTKISQPPGSVVSPGMVVVEGRRED</sequence>
<dbReference type="CDD" id="cd06850">
    <property type="entry name" value="biotinyl_domain"/>
    <property type="match status" value="1"/>
</dbReference>
<evidence type="ECO:0000313" key="3">
    <source>
        <dbReference type="EMBL" id="KAH0528954.1"/>
    </source>
</evidence>
<keyword evidence="4" id="KW-1185">Reference proteome</keyword>
<dbReference type="PANTHER" id="PTHR18866">
    <property type="entry name" value="CARBOXYLASE:PYRUVATE/ACETYL-COA/PROPIONYL-COA CARBOXYLASE"/>
    <property type="match status" value="1"/>
</dbReference>
<dbReference type="InterPro" id="IPR011053">
    <property type="entry name" value="Single_hybrid_motif"/>
</dbReference>
<organism evidence="3 4">
    <name type="scientific">Trichoderma semiorbis</name>
    <dbReference type="NCBI Taxonomy" id="1491008"/>
    <lineage>
        <taxon>Eukaryota</taxon>
        <taxon>Fungi</taxon>
        <taxon>Dikarya</taxon>
        <taxon>Ascomycota</taxon>
        <taxon>Pezizomycotina</taxon>
        <taxon>Sordariomycetes</taxon>
        <taxon>Hypocreomycetidae</taxon>
        <taxon>Hypocreales</taxon>
        <taxon>Hypocreaceae</taxon>
        <taxon>Trichoderma</taxon>
    </lineage>
</organism>
<dbReference type="Pfam" id="PF00364">
    <property type="entry name" value="Biotin_lipoyl"/>
    <property type="match status" value="1"/>
</dbReference>